<dbReference type="InterPro" id="IPR006128">
    <property type="entry name" value="Lipoprotein_PsaA-like"/>
</dbReference>
<proteinExistence type="inferred from homology"/>
<evidence type="ECO:0000256" key="6">
    <source>
        <dbReference type="SAM" id="SignalP"/>
    </source>
</evidence>
<dbReference type="PANTHER" id="PTHR42953">
    <property type="entry name" value="HIGH-AFFINITY ZINC UPTAKE SYSTEM PROTEIN ZNUA-RELATED"/>
    <property type="match status" value="1"/>
</dbReference>
<gene>
    <name evidence="7" type="primary">mtsA</name>
    <name evidence="7" type="ORF">HHA03_09340</name>
    <name evidence="8" type="ORF">SAMN05421839_11044</name>
</gene>
<dbReference type="PROSITE" id="PS51257">
    <property type="entry name" value="PROKAR_LIPOPROTEIN"/>
    <property type="match status" value="1"/>
</dbReference>
<dbReference type="GO" id="GO:0030001">
    <property type="term" value="P:metal ion transport"/>
    <property type="evidence" value="ECO:0007669"/>
    <property type="project" value="InterPro"/>
</dbReference>
<evidence type="ECO:0000256" key="1">
    <source>
        <dbReference type="ARBA" id="ARBA00004196"/>
    </source>
</evidence>
<evidence type="ECO:0000313" key="10">
    <source>
        <dbReference type="Proteomes" id="UP000321547"/>
    </source>
</evidence>
<dbReference type="Proteomes" id="UP000242243">
    <property type="component" value="Unassembled WGS sequence"/>
</dbReference>
<dbReference type="RefSeq" id="WP_089831174.1">
    <property type="nucleotide sequence ID" value="NZ_BJWI01000009.1"/>
</dbReference>
<accession>A0A1I5NNJ5</accession>
<dbReference type="InterPro" id="IPR006129">
    <property type="entry name" value="AdhesinB"/>
</dbReference>
<feature type="chain" id="PRO_5038939016" evidence="6">
    <location>
        <begin position="25"/>
        <end position="312"/>
    </location>
</feature>
<protein>
    <submittedName>
        <fullName evidence="7">Manganese transporter</fullName>
    </submittedName>
    <submittedName>
        <fullName evidence="8">Manganese/zinc/iron transport system substrate-binding protein</fullName>
    </submittedName>
</protein>
<sequence>MKIKINHVFITVVLGLLLLLSACGDDNTSNSSDAENGEINIVTTISQIGEPLSVIGGDKVVVTSLMGPSVDPHLYNPTQSDITKVDQADVVFYSGLNLEANMVDVFEAISDEKVVLAVGDSISEDDLLYDEEGAIDPHIWFDIDLWEQALTSAVDKLKEYSPEDAEFFENNKNQYFEKLADLKESAEKITTIPDEQRILVTAHDAFGYFGRKYDMDVIGLQGLSTEDEVGVSDINDTIAVIKDYNVPAIFVESSINQDTIQAVIEGAQSDGVDVALGGELFSDAMGEANTEKGTYIGMYEHNIETIYNALNK</sequence>
<dbReference type="InterPro" id="IPR050492">
    <property type="entry name" value="Bact_metal-bind_prot9"/>
</dbReference>
<dbReference type="Pfam" id="PF01297">
    <property type="entry name" value="ZnuA"/>
    <property type="match status" value="1"/>
</dbReference>
<dbReference type="OrthoDB" id="9793396at2"/>
<dbReference type="PANTHER" id="PTHR42953:SF1">
    <property type="entry name" value="METAL-BINDING PROTEIN HI_0362-RELATED"/>
    <property type="match status" value="1"/>
</dbReference>
<evidence type="ECO:0000256" key="5">
    <source>
        <dbReference type="RuleBase" id="RU003512"/>
    </source>
</evidence>
<comment type="similarity">
    <text evidence="5">Belongs to the bacterial solute-binding protein 9 family.</text>
</comment>
<organism evidence="8 9">
    <name type="scientific">Halolactibacillus halophilus</name>
    <dbReference type="NCBI Taxonomy" id="306540"/>
    <lineage>
        <taxon>Bacteria</taxon>
        <taxon>Bacillati</taxon>
        <taxon>Bacillota</taxon>
        <taxon>Bacilli</taxon>
        <taxon>Bacillales</taxon>
        <taxon>Bacillaceae</taxon>
        <taxon>Halolactibacillus</taxon>
    </lineage>
</organism>
<name>A0A1I5NNJ5_9BACI</name>
<comment type="subcellular location">
    <subcellularLocation>
        <location evidence="1">Cell envelope</location>
    </subcellularLocation>
</comment>
<dbReference type="STRING" id="306540.SAMN05421839_11044"/>
<dbReference type="AlphaFoldDB" id="A0A1I5NNJ5"/>
<reference evidence="8 9" key="1">
    <citation type="submission" date="2016-10" db="EMBL/GenBank/DDBJ databases">
        <authorList>
            <person name="de Groot N.N."/>
        </authorList>
    </citation>
    <scope>NUCLEOTIDE SEQUENCE [LARGE SCALE GENOMIC DNA]</scope>
    <source>
        <strain evidence="8 9">DSM 17073</strain>
    </source>
</reference>
<dbReference type="GO" id="GO:0007155">
    <property type="term" value="P:cell adhesion"/>
    <property type="evidence" value="ECO:0007669"/>
    <property type="project" value="InterPro"/>
</dbReference>
<keyword evidence="2 5" id="KW-0813">Transport</keyword>
<evidence type="ECO:0000313" key="8">
    <source>
        <dbReference type="EMBL" id="SFP23373.1"/>
    </source>
</evidence>
<dbReference type="PRINTS" id="PR00691">
    <property type="entry name" value="ADHESINB"/>
</dbReference>
<dbReference type="Proteomes" id="UP000321547">
    <property type="component" value="Unassembled WGS sequence"/>
</dbReference>
<dbReference type="EMBL" id="BJWI01000009">
    <property type="protein sequence ID" value="GEM01402.1"/>
    <property type="molecule type" value="Genomic_DNA"/>
</dbReference>
<reference evidence="7 10" key="2">
    <citation type="submission" date="2019-07" db="EMBL/GenBank/DDBJ databases">
        <title>Whole genome shotgun sequence of Halolactibacillus halophilus NBRC 100868.</title>
        <authorList>
            <person name="Hosoyama A."/>
            <person name="Uohara A."/>
            <person name="Ohji S."/>
            <person name="Ichikawa N."/>
        </authorList>
    </citation>
    <scope>NUCLEOTIDE SEQUENCE [LARGE SCALE GENOMIC DNA]</scope>
    <source>
        <strain evidence="7 10">NBRC 100868</strain>
    </source>
</reference>
<dbReference type="GO" id="GO:0030313">
    <property type="term" value="C:cell envelope"/>
    <property type="evidence" value="ECO:0007669"/>
    <property type="project" value="UniProtKB-SubCell"/>
</dbReference>
<dbReference type="PRINTS" id="PR00690">
    <property type="entry name" value="ADHESNFAMILY"/>
</dbReference>
<dbReference type="Gene3D" id="3.40.50.1980">
    <property type="entry name" value="Nitrogenase molybdenum iron protein domain"/>
    <property type="match status" value="2"/>
</dbReference>
<dbReference type="EMBL" id="FOXC01000010">
    <property type="protein sequence ID" value="SFP23373.1"/>
    <property type="molecule type" value="Genomic_DNA"/>
</dbReference>
<dbReference type="SUPFAM" id="SSF53807">
    <property type="entry name" value="Helical backbone' metal receptor"/>
    <property type="match status" value="1"/>
</dbReference>
<evidence type="ECO:0000256" key="3">
    <source>
        <dbReference type="ARBA" id="ARBA00022723"/>
    </source>
</evidence>
<keyword evidence="3" id="KW-0479">Metal-binding</keyword>
<dbReference type="InterPro" id="IPR006127">
    <property type="entry name" value="ZnuA-like"/>
</dbReference>
<evidence type="ECO:0000313" key="7">
    <source>
        <dbReference type="EMBL" id="GEM01402.1"/>
    </source>
</evidence>
<feature type="signal peptide" evidence="6">
    <location>
        <begin position="1"/>
        <end position="24"/>
    </location>
</feature>
<evidence type="ECO:0000313" key="9">
    <source>
        <dbReference type="Proteomes" id="UP000242243"/>
    </source>
</evidence>
<evidence type="ECO:0000256" key="4">
    <source>
        <dbReference type="ARBA" id="ARBA00022729"/>
    </source>
</evidence>
<dbReference type="GO" id="GO:0046872">
    <property type="term" value="F:metal ion binding"/>
    <property type="evidence" value="ECO:0007669"/>
    <property type="project" value="UniProtKB-KW"/>
</dbReference>
<evidence type="ECO:0000256" key="2">
    <source>
        <dbReference type="ARBA" id="ARBA00022448"/>
    </source>
</evidence>
<keyword evidence="4 6" id="KW-0732">Signal</keyword>
<keyword evidence="10" id="KW-1185">Reference proteome</keyword>